<name>J9PUR7_9CAUD</name>
<evidence type="ECO:0000313" key="1">
    <source>
        <dbReference type="EMBL" id="AEZ50220.1"/>
    </source>
</evidence>
<dbReference type="KEGG" id="vg:13828004"/>
<organism evidence="1 2">
    <name type="scientific">Bacillus phage BPS13</name>
    <dbReference type="NCBI Taxonomy" id="1136731"/>
    <lineage>
        <taxon>Viruses</taxon>
        <taxon>Duplodnaviria</taxon>
        <taxon>Heunggongvirae</taxon>
        <taxon>Uroviricota</taxon>
        <taxon>Caudoviricetes</taxon>
        <taxon>Herelleviridae</taxon>
        <taxon>Bastillevirinae</taxon>
        <taxon>Wphvirus</taxon>
        <taxon>Wphvirus BPS13</taxon>
    </lineage>
</organism>
<dbReference type="RefSeq" id="YP_006907600.1">
    <property type="nucleotide sequence ID" value="NC_018857.1"/>
</dbReference>
<gene>
    <name evidence="1" type="ORF">BPS13_0041</name>
</gene>
<dbReference type="GeneID" id="13828004"/>
<sequence length="77" mass="9768">MDIYKFTKVVENEILKCLFFDTKRYRLVFALSETLWYRKIIDLRRYHYIEWDRKRNTLFLFKLAIKWGRRNDEALKK</sequence>
<accession>J9PUR7</accession>
<dbReference type="Proteomes" id="UP000006287">
    <property type="component" value="Segment"/>
</dbReference>
<reference evidence="1 2" key="1">
    <citation type="journal article" date="2012" name="FEMS Microbiol. Lett.">
        <title>Characterization of an endolysin, LysBPS13, from a Bacillus cereus bacteriophage.</title>
        <authorList>
            <person name="Park J."/>
            <person name="Yun J."/>
            <person name="Lim J.A."/>
            <person name="Kang D.H."/>
            <person name="Ryu S."/>
        </authorList>
    </citation>
    <scope>NUCLEOTIDE SEQUENCE [LARGE SCALE GENOMIC DNA]</scope>
</reference>
<protein>
    <submittedName>
        <fullName evidence="1">Uncharacterized protein</fullName>
    </submittedName>
</protein>
<evidence type="ECO:0000313" key="2">
    <source>
        <dbReference type="Proteomes" id="UP000006287"/>
    </source>
</evidence>
<keyword evidence="2" id="KW-1185">Reference proteome</keyword>
<dbReference type="EMBL" id="JN654439">
    <property type="protein sequence ID" value="AEZ50220.1"/>
    <property type="molecule type" value="Genomic_DNA"/>
</dbReference>
<proteinExistence type="predicted"/>